<feature type="transmembrane region" description="Helical" evidence="8">
    <location>
        <begin position="33"/>
        <end position="50"/>
    </location>
</feature>
<evidence type="ECO:0000313" key="9">
    <source>
        <dbReference type="EMBL" id="SDL21948.1"/>
    </source>
</evidence>
<dbReference type="STRING" id="633440.SAMN05421869_123121"/>
<dbReference type="Gene3D" id="1.10.3730.20">
    <property type="match status" value="1"/>
</dbReference>
<proteinExistence type="inferred from homology"/>
<dbReference type="PANTHER" id="PTHR30561">
    <property type="entry name" value="SMR FAMILY PROTON-DEPENDENT DRUG EFFLUX TRANSPORTER SUGE"/>
    <property type="match status" value="1"/>
</dbReference>
<evidence type="ECO:0000313" key="10">
    <source>
        <dbReference type="Proteomes" id="UP000199202"/>
    </source>
</evidence>
<dbReference type="SUPFAM" id="SSF103481">
    <property type="entry name" value="Multidrug resistance efflux transporter EmrE"/>
    <property type="match status" value="1"/>
</dbReference>
<comment type="subcellular location">
    <subcellularLocation>
        <location evidence="1 7">Cell membrane</location>
        <topology evidence="1 7">Multi-pass membrane protein</topology>
    </subcellularLocation>
</comment>
<protein>
    <submittedName>
        <fullName evidence="9">Quaternary ammonium compound-resistance protein SugE</fullName>
    </submittedName>
</protein>
<dbReference type="InterPro" id="IPR037185">
    <property type="entry name" value="EmrE-like"/>
</dbReference>
<evidence type="ECO:0000256" key="4">
    <source>
        <dbReference type="ARBA" id="ARBA00022692"/>
    </source>
</evidence>
<feature type="transmembrane region" description="Helical" evidence="8">
    <location>
        <begin position="57"/>
        <end position="79"/>
    </location>
</feature>
<dbReference type="OrthoDB" id="21828at2"/>
<evidence type="ECO:0000256" key="1">
    <source>
        <dbReference type="ARBA" id="ARBA00004651"/>
    </source>
</evidence>
<keyword evidence="10" id="KW-1185">Reference proteome</keyword>
<dbReference type="FunFam" id="1.10.3730.20:FF:000001">
    <property type="entry name" value="Quaternary ammonium compound resistance transporter SugE"/>
    <property type="match status" value="1"/>
</dbReference>
<feature type="transmembrane region" description="Helical" evidence="8">
    <location>
        <begin position="85"/>
        <end position="103"/>
    </location>
</feature>
<organism evidence="9 10">
    <name type="scientific">Nonomuraea jiangxiensis</name>
    <dbReference type="NCBI Taxonomy" id="633440"/>
    <lineage>
        <taxon>Bacteria</taxon>
        <taxon>Bacillati</taxon>
        <taxon>Actinomycetota</taxon>
        <taxon>Actinomycetes</taxon>
        <taxon>Streptosporangiales</taxon>
        <taxon>Streptosporangiaceae</taxon>
        <taxon>Nonomuraea</taxon>
    </lineage>
</organism>
<keyword evidence="3" id="KW-1003">Cell membrane</keyword>
<keyword evidence="5 8" id="KW-1133">Transmembrane helix</keyword>
<evidence type="ECO:0000256" key="8">
    <source>
        <dbReference type="SAM" id="Phobius"/>
    </source>
</evidence>
<dbReference type="EMBL" id="FNDJ01000023">
    <property type="protein sequence ID" value="SDL21948.1"/>
    <property type="molecule type" value="Genomic_DNA"/>
</dbReference>
<keyword evidence="4 7" id="KW-0812">Transmembrane</keyword>
<dbReference type="AlphaFoldDB" id="A0A1G9I9N1"/>
<dbReference type="RefSeq" id="WP_090943759.1">
    <property type="nucleotide sequence ID" value="NZ_FNDJ01000023.1"/>
</dbReference>
<dbReference type="InterPro" id="IPR000390">
    <property type="entry name" value="Small_drug/metabolite_transptr"/>
</dbReference>
<evidence type="ECO:0000256" key="2">
    <source>
        <dbReference type="ARBA" id="ARBA00022448"/>
    </source>
</evidence>
<name>A0A1G9I9N1_9ACTN</name>
<dbReference type="InterPro" id="IPR045324">
    <property type="entry name" value="Small_multidrug_res"/>
</dbReference>
<gene>
    <name evidence="9" type="ORF">SAMN05421869_123121</name>
</gene>
<sequence>MAWLLLIGAALLEIVWATALERSDGFTRPWPSVLGVTAAALSFVLLSFALRQLPMGTAYAVWVGIGAVGVAAVGILVLGESVAPLRLACLGLILAGVIGLRLLTE</sequence>
<dbReference type="Pfam" id="PF00893">
    <property type="entry name" value="Multi_Drug_Res"/>
    <property type="match status" value="1"/>
</dbReference>
<accession>A0A1G9I9N1</accession>
<dbReference type="Proteomes" id="UP000199202">
    <property type="component" value="Unassembled WGS sequence"/>
</dbReference>
<keyword evidence="6 8" id="KW-0472">Membrane</keyword>
<dbReference type="PANTHER" id="PTHR30561:SF0">
    <property type="entry name" value="GUANIDINIUM EXPORTER"/>
    <property type="match status" value="1"/>
</dbReference>
<evidence type="ECO:0000256" key="3">
    <source>
        <dbReference type="ARBA" id="ARBA00022475"/>
    </source>
</evidence>
<evidence type="ECO:0000256" key="7">
    <source>
        <dbReference type="RuleBase" id="RU003942"/>
    </source>
</evidence>
<evidence type="ECO:0000256" key="5">
    <source>
        <dbReference type="ARBA" id="ARBA00022989"/>
    </source>
</evidence>
<evidence type="ECO:0000256" key="6">
    <source>
        <dbReference type="ARBA" id="ARBA00023136"/>
    </source>
</evidence>
<keyword evidence="2" id="KW-0813">Transport</keyword>
<dbReference type="GO" id="GO:0005886">
    <property type="term" value="C:plasma membrane"/>
    <property type="evidence" value="ECO:0007669"/>
    <property type="project" value="UniProtKB-SubCell"/>
</dbReference>
<reference evidence="9 10" key="1">
    <citation type="submission" date="2016-10" db="EMBL/GenBank/DDBJ databases">
        <authorList>
            <person name="de Groot N.N."/>
        </authorList>
    </citation>
    <scope>NUCLEOTIDE SEQUENCE [LARGE SCALE GENOMIC DNA]</scope>
    <source>
        <strain evidence="9 10">CGMCC 4.6533</strain>
    </source>
</reference>
<comment type="similarity">
    <text evidence="7">Belongs to the drug/metabolite transporter (DMT) superfamily. Small multidrug resistance (SMR) (TC 2.A.7.1) family.</text>
</comment>
<dbReference type="GO" id="GO:0022857">
    <property type="term" value="F:transmembrane transporter activity"/>
    <property type="evidence" value="ECO:0007669"/>
    <property type="project" value="InterPro"/>
</dbReference>